<comment type="caution">
    <text evidence="1">The sequence shown here is derived from an EMBL/GenBank/DDBJ whole genome shotgun (WGS) entry which is preliminary data.</text>
</comment>
<name>A0ABR3GFN3_9PEZI</name>
<dbReference type="EMBL" id="JBBBZM010000086">
    <property type="protein sequence ID" value="KAL0634744.1"/>
    <property type="molecule type" value="Genomic_DNA"/>
</dbReference>
<organism evidence="1 2">
    <name type="scientific">Discina gigas</name>
    <dbReference type="NCBI Taxonomy" id="1032678"/>
    <lineage>
        <taxon>Eukaryota</taxon>
        <taxon>Fungi</taxon>
        <taxon>Dikarya</taxon>
        <taxon>Ascomycota</taxon>
        <taxon>Pezizomycotina</taxon>
        <taxon>Pezizomycetes</taxon>
        <taxon>Pezizales</taxon>
        <taxon>Discinaceae</taxon>
        <taxon>Discina</taxon>
    </lineage>
</organism>
<evidence type="ECO:0000313" key="1">
    <source>
        <dbReference type="EMBL" id="KAL0634744.1"/>
    </source>
</evidence>
<keyword evidence="2" id="KW-1185">Reference proteome</keyword>
<proteinExistence type="predicted"/>
<evidence type="ECO:0000313" key="2">
    <source>
        <dbReference type="Proteomes" id="UP001447188"/>
    </source>
</evidence>
<evidence type="ECO:0008006" key="3">
    <source>
        <dbReference type="Google" id="ProtNLM"/>
    </source>
</evidence>
<dbReference type="Gene3D" id="3.50.50.60">
    <property type="entry name" value="FAD/NAD(P)-binding domain"/>
    <property type="match status" value="1"/>
</dbReference>
<reference evidence="1 2" key="1">
    <citation type="submission" date="2024-02" db="EMBL/GenBank/DDBJ databases">
        <title>Discinaceae phylogenomics.</title>
        <authorList>
            <person name="Dirks A.C."/>
            <person name="James T.Y."/>
        </authorList>
    </citation>
    <scope>NUCLEOTIDE SEQUENCE [LARGE SCALE GENOMIC DNA]</scope>
    <source>
        <strain evidence="1 2">ACD0624</strain>
    </source>
</reference>
<dbReference type="SUPFAM" id="SSF51905">
    <property type="entry name" value="FAD/NAD(P)-binding domain"/>
    <property type="match status" value="1"/>
</dbReference>
<dbReference type="InterPro" id="IPR036188">
    <property type="entry name" value="FAD/NAD-bd_sf"/>
</dbReference>
<sequence length="192" mass="21441">MSSDDFVPAERLFAYIQKYAEKFQLLDCVCLNGKAYKIEKAENSSGWNVWIRITVNGSSGEDPLYCDKLILAIGLASWADVPSLPRDEFKPPTFYSQEPGVRRTLFAPSVVSRVTVYGGGKSALDVVGTCVGLGKHVDWIIRRTGSGAPVLKLGYLFGVNSDSFIGSLYASKWHLNVYSCKDGWYQFFQWQE</sequence>
<accession>A0ABR3GFN3</accession>
<dbReference type="Proteomes" id="UP001447188">
    <property type="component" value="Unassembled WGS sequence"/>
</dbReference>
<gene>
    <name evidence="1" type="ORF">Q9L58_006340</name>
</gene>
<protein>
    <recommendedName>
        <fullName evidence="3">L-ornithine N(5)-oxygenase</fullName>
    </recommendedName>
</protein>